<feature type="transmembrane region" description="Helical" evidence="1">
    <location>
        <begin position="45"/>
        <end position="68"/>
    </location>
</feature>
<organism evidence="2 3">
    <name type="scientific">Sedimentibacter acidaminivorans</name>
    <dbReference type="NCBI Taxonomy" id="913099"/>
    <lineage>
        <taxon>Bacteria</taxon>
        <taxon>Bacillati</taxon>
        <taxon>Bacillota</taxon>
        <taxon>Tissierellia</taxon>
        <taxon>Sedimentibacter</taxon>
    </lineage>
</organism>
<feature type="transmembrane region" description="Helical" evidence="1">
    <location>
        <begin position="116"/>
        <end position="138"/>
    </location>
</feature>
<reference evidence="2 3" key="1">
    <citation type="submission" date="2021-03" db="EMBL/GenBank/DDBJ databases">
        <title>Genomic Encyclopedia of Type Strains, Phase IV (KMG-IV): sequencing the most valuable type-strain genomes for metagenomic binning, comparative biology and taxonomic classification.</title>
        <authorList>
            <person name="Goeker M."/>
        </authorList>
    </citation>
    <scope>NUCLEOTIDE SEQUENCE [LARGE SCALE GENOMIC DNA]</scope>
    <source>
        <strain evidence="2 3">DSM 24004</strain>
    </source>
</reference>
<gene>
    <name evidence="2" type="ORF">J2Z76_002484</name>
</gene>
<dbReference type="EMBL" id="JAGGKS010000007">
    <property type="protein sequence ID" value="MBP1926615.1"/>
    <property type="molecule type" value="Genomic_DNA"/>
</dbReference>
<feature type="transmembrane region" description="Helical" evidence="1">
    <location>
        <begin position="147"/>
        <end position="167"/>
    </location>
</feature>
<accession>A0ABS4GFZ2</accession>
<proteinExistence type="predicted"/>
<dbReference type="Pfam" id="PF24686">
    <property type="entry name" value="FLQE3_permease"/>
    <property type="match status" value="1"/>
</dbReference>
<name>A0ABS4GFZ2_9FIRM</name>
<dbReference type="RefSeq" id="WP_209512342.1">
    <property type="nucleotide sequence ID" value="NZ_JAGGKS010000007.1"/>
</dbReference>
<comment type="caution">
    <text evidence="2">The sequence shown here is derived from an EMBL/GenBank/DDBJ whole genome shotgun (WGS) entry which is preliminary data.</text>
</comment>
<sequence length="227" mass="25537">MRINNLILGDIKFQIKYGFYFVYMILTVFYVSLVFVLPQSWREKAVAIMIFSDPAAMGLFFMGAIVLLEKSERVLNSIAVSPVKVQEYIFSKVISLALISSIVGVIIALSANETNLLTLVFGTILGSIFFTLLGLVVASNISSLNQFFVATIPIEIICFLPPLWYLFGYDKTFMLIHPGCIIIRFISGNSQYMLILVIILSAWIVLLYLITQKYIKKMFQSVGGIKL</sequence>
<dbReference type="InterPro" id="IPR056926">
    <property type="entry name" value="FLQE3_permease"/>
</dbReference>
<keyword evidence="3" id="KW-1185">Reference proteome</keyword>
<evidence type="ECO:0000313" key="3">
    <source>
        <dbReference type="Proteomes" id="UP001519342"/>
    </source>
</evidence>
<evidence type="ECO:0000313" key="2">
    <source>
        <dbReference type="EMBL" id="MBP1926615.1"/>
    </source>
</evidence>
<evidence type="ECO:0000256" key="1">
    <source>
        <dbReference type="SAM" id="Phobius"/>
    </source>
</evidence>
<feature type="transmembrane region" description="Helical" evidence="1">
    <location>
        <begin position="89"/>
        <end position="110"/>
    </location>
</feature>
<feature type="transmembrane region" description="Helical" evidence="1">
    <location>
        <begin position="192"/>
        <end position="210"/>
    </location>
</feature>
<keyword evidence="1" id="KW-0812">Transmembrane</keyword>
<protein>
    <submittedName>
        <fullName evidence="2">Fluoroquinolone transport system permease protein</fullName>
    </submittedName>
</protein>
<feature type="transmembrane region" description="Helical" evidence="1">
    <location>
        <begin position="20"/>
        <end position="39"/>
    </location>
</feature>
<keyword evidence="1" id="KW-0472">Membrane</keyword>
<keyword evidence="1" id="KW-1133">Transmembrane helix</keyword>
<dbReference type="Proteomes" id="UP001519342">
    <property type="component" value="Unassembled WGS sequence"/>
</dbReference>